<dbReference type="GO" id="GO:0042292">
    <property type="term" value="F:URM1 activating enzyme activity"/>
    <property type="evidence" value="ECO:0007669"/>
    <property type="project" value="TreeGrafter"/>
</dbReference>
<feature type="compositionally biased region" description="Low complexity" evidence="1">
    <location>
        <begin position="375"/>
        <end position="390"/>
    </location>
</feature>
<feature type="region of interest" description="Disordered" evidence="1">
    <location>
        <begin position="360"/>
        <end position="390"/>
    </location>
</feature>
<dbReference type="InterPro" id="IPR000594">
    <property type="entry name" value="ThiF_NAD_FAD-bd"/>
</dbReference>
<dbReference type="PANTHER" id="PTHR10953:SF102">
    <property type="entry name" value="ADENYLYLTRANSFERASE AND SULFURTRANSFERASE MOCS3"/>
    <property type="match status" value="1"/>
</dbReference>
<dbReference type="AlphaFoldDB" id="A0A5C5FSA6"/>
<dbReference type="CDD" id="cd00757">
    <property type="entry name" value="ThiF_MoeB_HesA_family"/>
    <property type="match status" value="1"/>
</dbReference>
<evidence type="ECO:0000313" key="3">
    <source>
        <dbReference type="EMBL" id="TNY19680.1"/>
    </source>
</evidence>
<name>A0A5C5FSA6_9BASI</name>
<gene>
    <name evidence="3" type="ORF">DMC30DRAFT_399790</name>
</gene>
<dbReference type="SUPFAM" id="SSF69572">
    <property type="entry name" value="Activating enzymes of the ubiquitin-like proteins"/>
    <property type="match status" value="1"/>
</dbReference>
<dbReference type="PROSITE" id="PS50206">
    <property type="entry name" value="RHODANESE_3"/>
    <property type="match status" value="1"/>
</dbReference>
<sequence>MTASIGRSRPQIELELADARARVAQLERELAATSSAPPPPLSPSSSHTAPTGSSDGSAAIPSSSNDLPLSLREYRRYGRQMMLSHVGLPGQLALKRARVLVVGAGGLGCPVLLYLAAAGVGQITIVDHDTVELSNLHRQVLHTEARVGMSKAQSARLALEALNSDIAVHAHELAFTPSLFHPPQSSSPSTPSSILSGDFSLVLDCTDNPATRQFVNAYAVAHGIPLVSGGAVRAEGVVGAYNVPLSTGAPSTIDATPPARGPCYACLFPPSPPPSPPPSFSTPPSSHAEQLERERALDAYYERLSLSGTGACADEGVLGILCGVVGLGMAGEAVKVLLGTAGPSLHLFSPLSPSPYRTIKPRARKPSCPTCGTLPSSTSSADPASATPASTAPATRWAAFLSSPDGTWPGWVDPLCALPGVGALDSPESRSTPDVRVPAAALRAQRWGVLVDTRPAAEFGIASIEGSVNIPFPSLLKSPSLALDALASASSLPSAATAGAPSRESELPGPTPQRITLLCRRGNDSLLAARAVRRYLSERGDADVEVEVEDVRGGIAAWALEEPGFPVY</sequence>
<dbReference type="GO" id="GO:0002143">
    <property type="term" value="P:tRNA wobble position uridine thiolation"/>
    <property type="evidence" value="ECO:0007669"/>
    <property type="project" value="TreeGrafter"/>
</dbReference>
<dbReference type="GO" id="GO:0032447">
    <property type="term" value="P:protein urmylation"/>
    <property type="evidence" value="ECO:0007669"/>
    <property type="project" value="TreeGrafter"/>
</dbReference>
<accession>A0A5C5FSA6</accession>
<evidence type="ECO:0000256" key="1">
    <source>
        <dbReference type="SAM" id="MobiDB-lite"/>
    </source>
</evidence>
<dbReference type="STRING" id="5288.A0A5C5FSA6"/>
<feature type="compositionally biased region" description="Low complexity" evidence="1">
    <location>
        <begin position="43"/>
        <end position="64"/>
    </location>
</feature>
<organism evidence="3 4">
    <name type="scientific">Rhodotorula diobovata</name>
    <dbReference type="NCBI Taxonomy" id="5288"/>
    <lineage>
        <taxon>Eukaryota</taxon>
        <taxon>Fungi</taxon>
        <taxon>Dikarya</taxon>
        <taxon>Basidiomycota</taxon>
        <taxon>Pucciniomycotina</taxon>
        <taxon>Microbotryomycetes</taxon>
        <taxon>Sporidiobolales</taxon>
        <taxon>Sporidiobolaceae</taxon>
        <taxon>Rhodotorula</taxon>
    </lineage>
</organism>
<dbReference type="GO" id="GO:0004792">
    <property type="term" value="F:thiosulfate-cyanide sulfurtransferase activity"/>
    <property type="evidence" value="ECO:0007669"/>
    <property type="project" value="TreeGrafter"/>
</dbReference>
<dbReference type="Proteomes" id="UP000311382">
    <property type="component" value="Unassembled WGS sequence"/>
</dbReference>
<dbReference type="InterPro" id="IPR035985">
    <property type="entry name" value="Ubiquitin-activating_enz"/>
</dbReference>
<dbReference type="Pfam" id="PF00581">
    <property type="entry name" value="Rhodanese"/>
    <property type="match status" value="1"/>
</dbReference>
<dbReference type="Gene3D" id="3.40.250.10">
    <property type="entry name" value="Rhodanese-like domain"/>
    <property type="match status" value="1"/>
</dbReference>
<dbReference type="InterPro" id="IPR001763">
    <property type="entry name" value="Rhodanese-like_dom"/>
</dbReference>
<protein>
    <submittedName>
        <fullName evidence="3">Putative URM1 activating enzyme</fullName>
    </submittedName>
</protein>
<feature type="region of interest" description="Disordered" evidence="1">
    <location>
        <begin position="27"/>
        <end position="64"/>
    </location>
</feature>
<dbReference type="SMART" id="SM00450">
    <property type="entry name" value="RHOD"/>
    <property type="match status" value="1"/>
</dbReference>
<proteinExistence type="predicted"/>
<evidence type="ECO:0000313" key="4">
    <source>
        <dbReference type="Proteomes" id="UP000311382"/>
    </source>
</evidence>
<reference evidence="3 4" key="1">
    <citation type="submission" date="2019-03" db="EMBL/GenBank/DDBJ databases">
        <title>Rhodosporidium diobovatum UCD-FST 08-225 genome sequencing, assembly, and annotation.</title>
        <authorList>
            <person name="Fakankun I.U."/>
            <person name="Fristensky B."/>
            <person name="Levin D.B."/>
        </authorList>
    </citation>
    <scope>NUCLEOTIDE SEQUENCE [LARGE SCALE GENOMIC DNA]</scope>
    <source>
        <strain evidence="3 4">UCD-FST 08-225</strain>
    </source>
</reference>
<dbReference type="PANTHER" id="PTHR10953">
    <property type="entry name" value="UBIQUITIN-ACTIVATING ENZYME E1"/>
    <property type="match status" value="1"/>
</dbReference>
<evidence type="ECO:0000259" key="2">
    <source>
        <dbReference type="PROSITE" id="PS50206"/>
    </source>
</evidence>
<dbReference type="EMBL" id="SOZI01000088">
    <property type="protein sequence ID" value="TNY19680.1"/>
    <property type="molecule type" value="Genomic_DNA"/>
</dbReference>
<dbReference type="InterPro" id="IPR036873">
    <property type="entry name" value="Rhodanese-like_dom_sf"/>
</dbReference>
<dbReference type="SUPFAM" id="SSF52821">
    <property type="entry name" value="Rhodanese/Cell cycle control phosphatase"/>
    <property type="match status" value="1"/>
</dbReference>
<dbReference type="GO" id="GO:0016779">
    <property type="term" value="F:nucleotidyltransferase activity"/>
    <property type="evidence" value="ECO:0007669"/>
    <property type="project" value="TreeGrafter"/>
</dbReference>
<dbReference type="OrthoDB" id="10261062at2759"/>
<dbReference type="Pfam" id="PF00899">
    <property type="entry name" value="ThiF"/>
    <property type="match status" value="1"/>
</dbReference>
<feature type="domain" description="Rhodanese" evidence="2">
    <location>
        <begin position="449"/>
        <end position="563"/>
    </location>
</feature>
<dbReference type="Gene3D" id="3.40.50.720">
    <property type="entry name" value="NAD(P)-binding Rossmann-like Domain"/>
    <property type="match status" value="1"/>
</dbReference>
<dbReference type="GO" id="GO:0005737">
    <property type="term" value="C:cytoplasm"/>
    <property type="evidence" value="ECO:0007669"/>
    <property type="project" value="TreeGrafter"/>
</dbReference>
<keyword evidence="4" id="KW-1185">Reference proteome</keyword>
<comment type="caution">
    <text evidence="3">The sequence shown here is derived from an EMBL/GenBank/DDBJ whole genome shotgun (WGS) entry which is preliminary data.</text>
</comment>
<dbReference type="InterPro" id="IPR045886">
    <property type="entry name" value="ThiF/MoeB/HesA"/>
</dbReference>